<feature type="region of interest" description="Disordered" evidence="1">
    <location>
        <begin position="63"/>
        <end position="91"/>
    </location>
</feature>
<feature type="compositionally biased region" description="Basic and acidic residues" evidence="1">
    <location>
        <begin position="1"/>
        <end position="27"/>
    </location>
</feature>
<feature type="region of interest" description="Disordered" evidence="1">
    <location>
        <begin position="1"/>
        <end position="30"/>
    </location>
</feature>
<dbReference type="AlphaFoldDB" id="A0AAN8XCB4"/>
<keyword evidence="3" id="KW-1185">Reference proteome</keyword>
<evidence type="ECO:0000313" key="2">
    <source>
        <dbReference type="EMBL" id="KAK7077803.1"/>
    </source>
</evidence>
<feature type="region of interest" description="Disordered" evidence="1">
    <location>
        <begin position="134"/>
        <end position="198"/>
    </location>
</feature>
<protein>
    <submittedName>
        <fullName evidence="2">Uncharacterized protein</fullName>
    </submittedName>
</protein>
<name>A0AAN8XCB4_HALRR</name>
<sequence>MSNDGKEEEASLKDSCELEHTSEEKKPTHMSFYKSLAAASSESKMEKLEKQIQLLKRWRKNRISMDTESQDGEPVDDEKMGERKTSGAVHTSAKVRVASGISQFQEVDFSTPKRPTAEPDYVVGDIHSENGMRIFGGYVGPGSKAGESSDDECQDGKVEQNTVVSIEDKEGQVDPNLYDKPSTSKNAGPSLHDQPNGGIECVERGIITVREKSAVKRNSGAFMNAGVLGAALRRSNRVVNVEDYRYHSGEHKRKGGHTKQTRRPSSQSSRTEATDISSAPTEDGSTSIDMEPSSTRPPMHRPVNEQPKPFVTPQSLTLYTQIHRNGVTRLGTWVLSSATTLAPKEDRYLPRKLPFVTPTNLSSSPSPPPLSHLSRKDDIIYLIPILNITISNDSSSDEVDSSVMNNVTTITISDEEYYNETTVTSSFITDAQNSTTLASSKNTEENDAR</sequence>
<evidence type="ECO:0000313" key="3">
    <source>
        <dbReference type="Proteomes" id="UP001381693"/>
    </source>
</evidence>
<proteinExistence type="predicted"/>
<feature type="region of interest" description="Disordered" evidence="1">
    <location>
        <begin position="244"/>
        <end position="310"/>
    </location>
</feature>
<feature type="compositionally biased region" description="Polar residues" evidence="1">
    <location>
        <begin position="274"/>
        <end position="296"/>
    </location>
</feature>
<feature type="compositionally biased region" description="Basic residues" evidence="1">
    <location>
        <begin position="250"/>
        <end position="262"/>
    </location>
</feature>
<reference evidence="2 3" key="1">
    <citation type="submission" date="2023-11" db="EMBL/GenBank/DDBJ databases">
        <title>Halocaridina rubra genome assembly.</title>
        <authorList>
            <person name="Smith C."/>
        </authorList>
    </citation>
    <scope>NUCLEOTIDE SEQUENCE [LARGE SCALE GENOMIC DNA]</scope>
    <source>
        <strain evidence="2">EP-1</strain>
        <tissue evidence="2">Whole</tissue>
    </source>
</reference>
<gene>
    <name evidence="2" type="ORF">SK128_001599</name>
</gene>
<accession>A0AAN8XCB4</accession>
<evidence type="ECO:0000256" key="1">
    <source>
        <dbReference type="SAM" id="MobiDB-lite"/>
    </source>
</evidence>
<dbReference type="Proteomes" id="UP001381693">
    <property type="component" value="Unassembled WGS sequence"/>
</dbReference>
<organism evidence="2 3">
    <name type="scientific">Halocaridina rubra</name>
    <name type="common">Hawaiian red shrimp</name>
    <dbReference type="NCBI Taxonomy" id="373956"/>
    <lineage>
        <taxon>Eukaryota</taxon>
        <taxon>Metazoa</taxon>
        <taxon>Ecdysozoa</taxon>
        <taxon>Arthropoda</taxon>
        <taxon>Crustacea</taxon>
        <taxon>Multicrustacea</taxon>
        <taxon>Malacostraca</taxon>
        <taxon>Eumalacostraca</taxon>
        <taxon>Eucarida</taxon>
        <taxon>Decapoda</taxon>
        <taxon>Pleocyemata</taxon>
        <taxon>Caridea</taxon>
        <taxon>Atyoidea</taxon>
        <taxon>Atyidae</taxon>
        <taxon>Halocaridina</taxon>
    </lineage>
</organism>
<dbReference type="EMBL" id="JAXCGZ010008239">
    <property type="protein sequence ID" value="KAK7077803.1"/>
    <property type="molecule type" value="Genomic_DNA"/>
</dbReference>
<comment type="caution">
    <text evidence="2">The sequence shown here is derived from an EMBL/GenBank/DDBJ whole genome shotgun (WGS) entry which is preliminary data.</text>
</comment>